<comment type="caution">
    <text evidence="9">The sequence shown here is derived from an EMBL/GenBank/DDBJ whole genome shotgun (WGS) entry which is preliminary data.</text>
</comment>
<keyword evidence="6" id="KW-0961">Cell wall biogenesis/degradation</keyword>
<dbReference type="InterPro" id="IPR012338">
    <property type="entry name" value="Beta-lactam/transpept-like"/>
</dbReference>
<comment type="similarity">
    <text evidence="1 7">Belongs to the peptidase S11 family.</text>
</comment>
<evidence type="ECO:0000256" key="5">
    <source>
        <dbReference type="ARBA" id="ARBA00022984"/>
    </source>
</evidence>
<dbReference type="GO" id="GO:0009002">
    <property type="term" value="F:serine-type D-Ala-D-Ala carboxypeptidase activity"/>
    <property type="evidence" value="ECO:0007669"/>
    <property type="project" value="UniProtKB-EC"/>
</dbReference>
<evidence type="ECO:0000259" key="8">
    <source>
        <dbReference type="Pfam" id="PF00768"/>
    </source>
</evidence>
<accession>A0ABS4F0P3</accession>
<dbReference type="Gene3D" id="3.40.710.10">
    <property type="entry name" value="DD-peptidase/beta-lactamase superfamily"/>
    <property type="match status" value="1"/>
</dbReference>
<evidence type="ECO:0000256" key="3">
    <source>
        <dbReference type="ARBA" id="ARBA00022801"/>
    </source>
</evidence>
<dbReference type="Proteomes" id="UP000783390">
    <property type="component" value="Unassembled WGS sequence"/>
</dbReference>
<dbReference type="EC" id="3.4.16.4" evidence="9"/>
<keyword evidence="9" id="KW-0121">Carboxypeptidase</keyword>
<dbReference type="PANTHER" id="PTHR21581">
    <property type="entry name" value="D-ALANYL-D-ALANINE CARBOXYPEPTIDASE"/>
    <property type="match status" value="1"/>
</dbReference>
<keyword evidence="4" id="KW-0133">Cell shape</keyword>
<evidence type="ECO:0000313" key="9">
    <source>
        <dbReference type="EMBL" id="MBP1889826.1"/>
    </source>
</evidence>
<dbReference type="Pfam" id="PF00768">
    <property type="entry name" value="Peptidase_S11"/>
    <property type="match status" value="1"/>
</dbReference>
<evidence type="ECO:0000256" key="7">
    <source>
        <dbReference type="RuleBase" id="RU004016"/>
    </source>
</evidence>
<feature type="domain" description="Peptidase S11 D-alanyl-D-alanine carboxypeptidase A N-terminal" evidence="8">
    <location>
        <begin position="31"/>
        <end position="252"/>
    </location>
</feature>
<dbReference type="InterPro" id="IPR018044">
    <property type="entry name" value="Peptidase_S11"/>
</dbReference>
<dbReference type="EMBL" id="JAGGJZ010000003">
    <property type="protein sequence ID" value="MBP1889826.1"/>
    <property type="molecule type" value="Genomic_DNA"/>
</dbReference>
<dbReference type="RefSeq" id="WP_209796720.1">
    <property type="nucleotide sequence ID" value="NZ_JAGGJZ010000003.1"/>
</dbReference>
<proteinExistence type="inferred from homology"/>
<keyword evidence="10" id="KW-1185">Reference proteome</keyword>
<name>A0ABS4F0P3_9CLOT</name>
<evidence type="ECO:0000256" key="4">
    <source>
        <dbReference type="ARBA" id="ARBA00022960"/>
    </source>
</evidence>
<dbReference type="SUPFAM" id="SSF56601">
    <property type="entry name" value="beta-lactamase/transpeptidase-like"/>
    <property type="match status" value="1"/>
</dbReference>
<keyword evidence="3 9" id="KW-0378">Hydrolase</keyword>
<evidence type="ECO:0000256" key="2">
    <source>
        <dbReference type="ARBA" id="ARBA00022729"/>
    </source>
</evidence>
<gene>
    <name evidence="9" type="ORF">J2Z53_001409</name>
</gene>
<evidence type="ECO:0000256" key="1">
    <source>
        <dbReference type="ARBA" id="ARBA00007164"/>
    </source>
</evidence>
<keyword evidence="5" id="KW-0573">Peptidoglycan synthesis</keyword>
<sequence length="361" mass="40485">MRKFKHYLMFIPIVCLIFNMSTIKAFASNNKFRVSARNAIAIEGDSGQILFEQNAFEVVPMASTTKVLTALVAIENGDLNKKIIISKNAASVRGSKVGYKVNEEITIKELLYGLMYRSGNDAAIALAEGIGGSVEGFSEIMNHFAKGIGIIDSHFQTPHGLDKEDHYSSAYDLAILTSKAMKYDLFREIVGSKEIKKEKYNFTRDYNNINKILWKIPGANGVKTGYTGGAGKCLISSINYKGKDIIIVVLNCPDRWNQTEKIFNNIKDKYAFSSNMTRDLLLKEGNNILSSIVKDEKITNAFSKDNTQYEIDVFKPYIDIKEGEVIGAFKIQENNKKKMEHPLKSLKDITNEDATNILQIK</sequence>
<organism evidence="9 10">
    <name type="scientific">Clostridium moniliforme</name>
    <dbReference type="NCBI Taxonomy" id="39489"/>
    <lineage>
        <taxon>Bacteria</taxon>
        <taxon>Bacillati</taxon>
        <taxon>Bacillota</taxon>
        <taxon>Clostridia</taxon>
        <taxon>Eubacteriales</taxon>
        <taxon>Clostridiaceae</taxon>
        <taxon>Clostridium</taxon>
    </lineage>
</organism>
<dbReference type="PRINTS" id="PR00725">
    <property type="entry name" value="DADACBPTASE1"/>
</dbReference>
<evidence type="ECO:0000256" key="6">
    <source>
        <dbReference type="ARBA" id="ARBA00023316"/>
    </source>
</evidence>
<protein>
    <submittedName>
        <fullName evidence="9">D-alanyl-D-alanine carboxypeptidase</fullName>
        <ecNumber evidence="9">3.4.16.4</ecNumber>
    </submittedName>
</protein>
<dbReference type="PANTHER" id="PTHR21581:SF33">
    <property type="entry name" value="D-ALANYL-D-ALANINE CARBOXYPEPTIDASE DACB"/>
    <property type="match status" value="1"/>
</dbReference>
<reference evidence="9 10" key="1">
    <citation type="submission" date="2021-03" db="EMBL/GenBank/DDBJ databases">
        <title>Genomic Encyclopedia of Type Strains, Phase IV (KMG-IV): sequencing the most valuable type-strain genomes for metagenomic binning, comparative biology and taxonomic classification.</title>
        <authorList>
            <person name="Goeker M."/>
        </authorList>
    </citation>
    <scope>NUCLEOTIDE SEQUENCE [LARGE SCALE GENOMIC DNA]</scope>
    <source>
        <strain evidence="9 10">DSM 3984</strain>
    </source>
</reference>
<evidence type="ECO:0000313" key="10">
    <source>
        <dbReference type="Proteomes" id="UP000783390"/>
    </source>
</evidence>
<keyword evidence="2" id="KW-0732">Signal</keyword>
<keyword evidence="9" id="KW-0645">Protease</keyword>
<dbReference type="InterPro" id="IPR001967">
    <property type="entry name" value="Peptidase_S11_N"/>
</dbReference>